<sequence>MWRGARWSSKSIYRRLYTAARRHSEDEGDWCYSSEWWGTDYSGQTVLRSISDKGNGVVSVVAYPSSRPSQVYWSKMENWLQQRYADLQPGYTQKERFRVIGYQWRVLKFNDDTRQSAVKIMAACKESDPHSMFFMQQPHCLATPYLKSMVSVGLATIAASDYDLTNAMHGKKSMNILCIGHGGGSLPLFLASKIQGAKVHIVEIDPLVISASIQAMGFPAFSLMAPSGGRANSGPDTFDNVLWKGLHERIFLYKSDAEDFILRNSTKELYDMVFIDAYDGDDIFPHKLWDAQSPFLQKLSSRIHPRHGTVVVNLHADSDILDADRSAPSVLEHLLPMGKYVSTICRAYKNAMVQSRGSAFVVSVPWVCNSSLVVSKGFTVSGGLRAGRWDSALEHLVSKAFEVEHLLDLPFPCLDYIKRNLMIVD</sequence>
<keyword evidence="5" id="KW-1185">Reference proteome</keyword>
<reference evidence="4 5" key="1">
    <citation type="journal article" date="2023" name="Hortic Res">
        <title>Pangenome of water caltrop reveals structural variations and asymmetric subgenome divergence after allopolyploidization.</title>
        <authorList>
            <person name="Zhang X."/>
            <person name="Chen Y."/>
            <person name="Wang L."/>
            <person name="Yuan Y."/>
            <person name="Fang M."/>
            <person name="Shi L."/>
            <person name="Lu R."/>
            <person name="Comes H.P."/>
            <person name="Ma Y."/>
            <person name="Chen Y."/>
            <person name="Huang G."/>
            <person name="Zhou Y."/>
            <person name="Zheng Z."/>
            <person name="Qiu Y."/>
        </authorList>
    </citation>
    <scope>NUCLEOTIDE SEQUENCE [LARGE SCALE GENOMIC DNA]</scope>
    <source>
        <tissue evidence="4">Roots</tissue>
    </source>
</reference>
<accession>A0AAN7KVZ5</accession>
<keyword evidence="3" id="KW-0808">Transferase</keyword>
<organism evidence="4 5">
    <name type="scientific">Trapa incisa</name>
    <dbReference type="NCBI Taxonomy" id="236973"/>
    <lineage>
        <taxon>Eukaryota</taxon>
        <taxon>Viridiplantae</taxon>
        <taxon>Streptophyta</taxon>
        <taxon>Embryophyta</taxon>
        <taxon>Tracheophyta</taxon>
        <taxon>Spermatophyta</taxon>
        <taxon>Magnoliopsida</taxon>
        <taxon>eudicotyledons</taxon>
        <taxon>Gunneridae</taxon>
        <taxon>Pentapetalae</taxon>
        <taxon>rosids</taxon>
        <taxon>malvids</taxon>
        <taxon>Myrtales</taxon>
        <taxon>Lythraceae</taxon>
        <taxon>Trapa</taxon>
    </lineage>
</organism>
<protein>
    <recommendedName>
        <fullName evidence="6">S-adenosyl-L-methionine-dependent methyltransferase superfamily protein</fullName>
    </recommendedName>
</protein>
<evidence type="ECO:0008006" key="6">
    <source>
        <dbReference type="Google" id="ProtNLM"/>
    </source>
</evidence>
<dbReference type="FunFam" id="3.40.50.150:FF:000351">
    <property type="entry name" value="S-adenosyl-L-methionine-dependent methyltransferase superfamily protein"/>
    <property type="match status" value="1"/>
</dbReference>
<dbReference type="InterPro" id="IPR029063">
    <property type="entry name" value="SAM-dependent_MTases_sf"/>
</dbReference>
<evidence type="ECO:0000313" key="4">
    <source>
        <dbReference type="EMBL" id="KAK4770077.1"/>
    </source>
</evidence>
<comment type="similarity">
    <text evidence="1">Belongs to the methyltransferase superfamily.</text>
</comment>
<dbReference type="Gene3D" id="3.40.50.150">
    <property type="entry name" value="Vaccinia Virus protein VP39"/>
    <property type="match status" value="1"/>
</dbReference>
<dbReference type="GO" id="GO:0032259">
    <property type="term" value="P:methylation"/>
    <property type="evidence" value="ECO:0007669"/>
    <property type="project" value="UniProtKB-KW"/>
</dbReference>
<dbReference type="PANTHER" id="PTHR12176:SF56">
    <property type="entry name" value="OS04G0510700 PROTEIN"/>
    <property type="match status" value="1"/>
</dbReference>
<dbReference type="Proteomes" id="UP001345219">
    <property type="component" value="Chromosome 24"/>
</dbReference>
<dbReference type="SUPFAM" id="SSF53335">
    <property type="entry name" value="S-adenosyl-L-methionine-dependent methyltransferases"/>
    <property type="match status" value="1"/>
</dbReference>
<dbReference type="EMBL" id="JAXIOK010000005">
    <property type="protein sequence ID" value="KAK4770077.1"/>
    <property type="molecule type" value="Genomic_DNA"/>
</dbReference>
<name>A0AAN7KVZ5_9MYRT</name>
<gene>
    <name evidence="4" type="ORF">SAY87_030609</name>
</gene>
<evidence type="ECO:0000256" key="2">
    <source>
        <dbReference type="ARBA" id="ARBA00022603"/>
    </source>
</evidence>
<keyword evidence="2" id="KW-0489">Methyltransferase</keyword>
<comment type="caution">
    <text evidence="4">The sequence shown here is derived from an EMBL/GenBank/DDBJ whole genome shotgun (WGS) entry which is preliminary data.</text>
</comment>
<dbReference type="AlphaFoldDB" id="A0AAN7KVZ5"/>
<dbReference type="InterPro" id="IPR051419">
    <property type="entry name" value="Lys/N-term_MeTrsfase_sf"/>
</dbReference>
<evidence type="ECO:0000256" key="3">
    <source>
        <dbReference type="ARBA" id="ARBA00022679"/>
    </source>
</evidence>
<dbReference type="GO" id="GO:0008168">
    <property type="term" value="F:methyltransferase activity"/>
    <property type="evidence" value="ECO:0007669"/>
    <property type="project" value="UniProtKB-KW"/>
</dbReference>
<proteinExistence type="inferred from homology"/>
<evidence type="ECO:0000313" key="5">
    <source>
        <dbReference type="Proteomes" id="UP001345219"/>
    </source>
</evidence>
<dbReference type="PANTHER" id="PTHR12176">
    <property type="entry name" value="SAM-DEPENDENT METHYLTRANSFERASE SUPERFAMILY PROTEIN"/>
    <property type="match status" value="1"/>
</dbReference>
<evidence type="ECO:0000256" key="1">
    <source>
        <dbReference type="ARBA" id="ARBA00008361"/>
    </source>
</evidence>